<dbReference type="PANTHER" id="PTHR48142">
    <property type="entry name" value="PIGMENTOSA GTPASE REGULATOR-LIKE PROTEIN, PUTATIVE-RELATED"/>
    <property type="match status" value="1"/>
</dbReference>
<proteinExistence type="predicted"/>
<dbReference type="InParanoid" id="A0A163ATM3"/>
<keyword evidence="1" id="KW-0862">Zinc</keyword>
<dbReference type="AlphaFoldDB" id="A0A163ATM3"/>
<keyword evidence="4" id="KW-1185">Reference proteome</keyword>
<keyword evidence="1" id="KW-0479">Metal-binding</keyword>
<dbReference type="InterPro" id="IPR007527">
    <property type="entry name" value="Znf_SWIM"/>
</dbReference>
<feature type="domain" description="SWIM-type" evidence="2">
    <location>
        <begin position="552"/>
        <end position="587"/>
    </location>
</feature>
<keyword evidence="1" id="KW-0863">Zinc-finger</keyword>
<organism evidence="3 4">
    <name type="scientific">Phycomyces blakesleeanus (strain ATCC 8743b / DSM 1359 / FGSC 10004 / NBRC 33097 / NRRL 1555)</name>
    <dbReference type="NCBI Taxonomy" id="763407"/>
    <lineage>
        <taxon>Eukaryota</taxon>
        <taxon>Fungi</taxon>
        <taxon>Fungi incertae sedis</taxon>
        <taxon>Mucoromycota</taxon>
        <taxon>Mucoromycotina</taxon>
        <taxon>Mucoromycetes</taxon>
        <taxon>Mucorales</taxon>
        <taxon>Phycomycetaceae</taxon>
        <taxon>Phycomyces</taxon>
    </lineage>
</organism>
<dbReference type="PROSITE" id="PS50966">
    <property type="entry name" value="ZF_SWIM"/>
    <property type="match status" value="1"/>
</dbReference>
<accession>A0A163ATM3</accession>
<dbReference type="PANTHER" id="PTHR48142:SF1">
    <property type="entry name" value="MULE TRANSPOSASE DOMAIN-CONTAINING PROTEIN"/>
    <property type="match status" value="1"/>
</dbReference>
<dbReference type="EMBL" id="KV440977">
    <property type="protein sequence ID" value="OAD75721.1"/>
    <property type="molecule type" value="Genomic_DNA"/>
</dbReference>
<protein>
    <recommendedName>
        <fullName evidence="2">SWIM-type domain-containing protein</fullName>
    </recommendedName>
</protein>
<evidence type="ECO:0000313" key="4">
    <source>
        <dbReference type="Proteomes" id="UP000077315"/>
    </source>
</evidence>
<gene>
    <name evidence="3" type="ORF">PHYBLDRAFT_143970</name>
</gene>
<evidence type="ECO:0000259" key="2">
    <source>
        <dbReference type="PROSITE" id="PS50966"/>
    </source>
</evidence>
<dbReference type="VEuPathDB" id="FungiDB:PHYBLDRAFT_143970"/>
<reference evidence="4" key="1">
    <citation type="submission" date="2015-06" db="EMBL/GenBank/DDBJ databases">
        <title>Expansion of signal transduction pathways in fungi by whole-genome duplication.</title>
        <authorList>
            <consortium name="DOE Joint Genome Institute"/>
            <person name="Corrochano L.M."/>
            <person name="Kuo A."/>
            <person name="Marcet-Houben M."/>
            <person name="Polaino S."/>
            <person name="Salamov A."/>
            <person name="Villalobos J.M."/>
            <person name="Alvarez M.I."/>
            <person name="Avalos J."/>
            <person name="Benito E.P."/>
            <person name="Benoit I."/>
            <person name="Burger G."/>
            <person name="Camino L.P."/>
            <person name="Canovas D."/>
            <person name="Cerda-Olmedo E."/>
            <person name="Cheng J.-F."/>
            <person name="Dominguez A."/>
            <person name="Elias M."/>
            <person name="Eslava A.P."/>
            <person name="Glaser F."/>
            <person name="Grimwood J."/>
            <person name="Gutierrez G."/>
            <person name="Heitman J."/>
            <person name="Henrissat B."/>
            <person name="Iturriaga E.A."/>
            <person name="Lang B.F."/>
            <person name="Lavin J.L."/>
            <person name="Lee S."/>
            <person name="Li W."/>
            <person name="Lindquist E."/>
            <person name="Lopez-Garcia S."/>
            <person name="Luque E.M."/>
            <person name="Marcos A.T."/>
            <person name="Martin J."/>
            <person name="McCluskey K."/>
            <person name="Medina H.R."/>
            <person name="Miralles-Duran A."/>
            <person name="Miyazaki A."/>
            <person name="Munoz-Torres E."/>
            <person name="Oguiza J.A."/>
            <person name="Ohm R."/>
            <person name="Olmedo M."/>
            <person name="Orejas M."/>
            <person name="Ortiz-Castellanos L."/>
            <person name="Pisabarro A.G."/>
            <person name="Rodriguez-Romero J."/>
            <person name="Ruiz-Herrera J."/>
            <person name="Ruiz-Vazquez R."/>
            <person name="Sanz C."/>
            <person name="Schackwitz W."/>
            <person name="Schmutz J."/>
            <person name="Shahriari M."/>
            <person name="Shelest E."/>
            <person name="Silva-Franco F."/>
            <person name="Soanes D."/>
            <person name="Syed K."/>
            <person name="Tagua V.G."/>
            <person name="Talbot N.J."/>
            <person name="Thon M."/>
            <person name="De vries R.P."/>
            <person name="Wiebenga A."/>
            <person name="Yadav J.S."/>
            <person name="Braun E.L."/>
            <person name="Baker S."/>
            <person name="Garre V."/>
            <person name="Horwitz B."/>
            <person name="Torres-Martinez S."/>
            <person name="Idnurm A."/>
            <person name="Herrera-Estrella A."/>
            <person name="Gabaldon T."/>
            <person name="Grigoriev I.V."/>
        </authorList>
    </citation>
    <scope>NUCLEOTIDE SEQUENCE [LARGE SCALE GENOMIC DNA]</scope>
    <source>
        <strain evidence="4">NRRL 1555(-)</strain>
    </source>
</reference>
<dbReference type="GO" id="GO:0008270">
    <property type="term" value="F:zinc ion binding"/>
    <property type="evidence" value="ECO:0007669"/>
    <property type="project" value="UniProtKB-KW"/>
</dbReference>
<name>A0A163ATM3_PHYB8</name>
<dbReference type="RefSeq" id="XP_018293761.1">
    <property type="nucleotide sequence ID" value="XM_018431117.1"/>
</dbReference>
<dbReference type="OrthoDB" id="2596771at2759"/>
<evidence type="ECO:0000313" key="3">
    <source>
        <dbReference type="EMBL" id="OAD75721.1"/>
    </source>
</evidence>
<dbReference type="GeneID" id="28992023"/>
<evidence type="ECO:0000256" key="1">
    <source>
        <dbReference type="PROSITE-ProRule" id="PRU00325"/>
    </source>
</evidence>
<sequence length="901" mass="104367">MSNNNINNTIYDISTIQQVLINSPLEGIKMLPLNSTILVKASEWEKCLEQINVLCSTKWNKKHKYSGKGLVFGETKKCHRAGQYITNRQLRLAQKDTKACSCTAALKIIQHLDNPNVVTFCQTRAHVNHVPGDWDEVRTLPLPSEAIKIIEDQLKSGSSCRSTRISVLRQIDSWGVGVRKPNYEEIYNRMRKMTTLLYMFASDENASISIWLNVKLAEQNYCIFEINLSVYNDGKKQFAFGFQSPMQVSIMRISQSFCLDATHSISSRSDEVLYTLVTRHPQTGKGFPVVYMVTNNQTAIPIKLWLDHLRIKSSFVPMNITIDCSIMEVNAIKEALPHATIHYCDFHVLRAWQHNLDSKIKLNASYTSEQLGNYKTALKNYLRHILIESNEDVFLRAIEDFKLMVQDQPQFLKYFEKKWTENEELLRRWGRPYISQQHQRYVTNNYVESWHNQLKTIYFGRARIRRLDRLIFILTNDVEFYFEQEVERIHFNNGKMGPIDNELARNSFVASKIQNDMLPSMILNPLSETGNSMDDYNGEWQIRSFVTEDKWYTINISNDLIQSCTCPNFLTRQIPCKHSHLLKRYCGAKFSFIEQREIAGVVLNRQDAVNANENEVEKEVEEELESGGTAEDRGVYVFDEIAAYSATMHHGFEDLQTLKTIPGLDQTKADLIKRALADAVRLMDEYRRDTSEIRNCSCWKGGDSSRKTKEVLCLETREIIVNNDITNWSNSDICSKIQYLHNKFKDATNFLNGTGQDILNDINESEKTPEEAEKTLEDILEETCSHEEVEAEDEAEFDAEQIRKTINASISETIEESVKLNHIHVELMQKKFEAEVEVNERQFCHQGIVYGDRMMMKERWLNIEAKQLENDCNQSKLQYIAKLESLELSKQYILGKLDIKL</sequence>
<dbReference type="Proteomes" id="UP000077315">
    <property type="component" value="Unassembled WGS sequence"/>
</dbReference>